<dbReference type="PANTHER" id="PTHR24321:SF8">
    <property type="entry name" value="ESTRADIOL 17-BETA-DEHYDROGENASE 8-RELATED"/>
    <property type="match status" value="1"/>
</dbReference>
<dbReference type="AlphaFoldDB" id="A0A162N1J6"/>
<dbReference type="CDD" id="cd05233">
    <property type="entry name" value="SDR_c"/>
    <property type="match status" value="1"/>
</dbReference>
<dbReference type="OrthoDB" id="196630at2"/>
<evidence type="ECO:0000313" key="6">
    <source>
        <dbReference type="Proteomes" id="UP000185680"/>
    </source>
</evidence>
<evidence type="ECO:0000313" key="3">
    <source>
        <dbReference type="EMBL" id="AOW13800.1"/>
    </source>
</evidence>
<keyword evidence="5" id="KW-1185">Reference proteome</keyword>
<dbReference type="GO" id="GO:0016491">
    <property type="term" value="F:oxidoreductase activity"/>
    <property type="evidence" value="ECO:0007669"/>
    <property type="project" value="UniProtKB-KW"/>
</dbReference>
<dbReference type="Proteomes" id="UP000185680">
    <property type="component" value="Chromosome"/>
</dbReference>
<dbReference type="EMBL" id="LVWD01000001">
    <property type="protein sequence ID" value="OAD44235.1"/>
    <property type="molecule type" value="Genomic_DNA"/>
</dbReference>
<dbReference type="PROSITE" id="PS00061">
    <property type="entry name" value="ADH_SHORT"/>
    <property type="match status" value="1"/>
</dbReference>
<accession>A0A162N1J6</accession>
<dbReference type="KEGG" id="hyl:LPB072_14075"/>
<name>A0A162N1J6_9BURK</name>
<evidence type="ECO:0000313" key="5">
    <source>
        <dbReference type="Proteomes" id="UP000185657"/>
    </source>
</evidence>
<evidence type="ECO:0000256" key="2">
    <source>
        <dbReference type="ARBA" id="ARBA00023002"/>
    </source>
</evidence>
<dbReference type="SUPFAM" id="SSF51735">
    <property type="entry name" value="NAD(P)-binding Rossmann-fold domains"/>
    <property type="match status" value="1"/>
</dbReference>
<sequence>MKQNGRVQGKVAVVSGAAQGIGAVFAQALAREGASVVVVDVSDTAPCVQAITDAGGKALGIKADITSNADLEALVKQAEAAFGPIQILVNNASLFAKLELKPFFQMTEEEWDRVMTVNARGTFQACKAVLPSMMKAGGGKIVNIASGTVYYGPPGMAHYTASKGAVVALTRSISRELGDKNIQVNAINPGLTESEGLKGNHQFDVARGPTVASRAIKREMTPEDMVGTLLYLCSQDSDFVTGQCLNVDGGKINT</sequence>
<dbReference type="Proteomes" id="UP000185657">
    <property type="component" value="Unassembled WGS sequence"/>
</dbReference>
<dbReference type="PRINTS" id="PR00080">
    <property type="entry name" value="SDRFAMILY"/>
</dbReference>
<proteinExistence type="inferred from homology"/>
<dbReference type="InterPro" id="IPR036291">
    <property type="entry name" value="NAD(P)-bd_dom_sf"/>
</dbReference>
<dbReference type="RefSeq" id="WP_066084657.1">
    <property type="nucleotide sequence ID" value="NZ_CP017476.1"/>
</dbReference>
<dbReference type="Gene3D" id="3.40.50.720">
    <property type="entry name" value="NAD(P)-binding Rossmann-like Domain"/>
    <property type="match status" value="1"/>
</dbReference>
<gene>
    <name evidence="3" type="ORF">LPB072_14075</name>
    <name evidence="4" type="ORF">LPB72_01745</name>
</gene>
<keyword evidence="2" id="KW-0560">Oxidoreductase</keyword>
<dbReference type="NCBIfam" id="NF005559">
    <property type="entry name" value="PRK07231.1"/>
    <property type="match status" value="1"/>
</dbReference>
<dbReference type="PRINTS" id="PR00081">
    <property type="entry name" value="GDHRDH"/>
</dbReference>
<dbReference type="STRING" id="1763535.LPB072_14075"/>
<protein>
    <submittedName>
        <fullName evidence="3">Dehydrogenase</fullName>
    </submittedName>
</protein>
<dbReference type="FunFam" id="3.40.50.720:FF:000084">
    <property type="entry name" value="Short-chain dehydrogenase reductase"/>
    <property type="match status" value="1"/>
</dbReference>
<reference evidence="3 6" key="2">
    <citation type="submission" date="2016-10" db="EMBL/GenBank/DDBJ databases">
        <title>Hydorgenophaga sp. LPB0072 isolated from gastropod.</title>
        <authorList>
            <person name="Kim E."/>
            <person name="Yi H."/>
        </authorList>
    </citation>
    <scope>NUCLEOTIDE SEQUENCE [LARGE SCALE GENOMIC DNA]</scope>
    <source>
        <strain evidence="3 6">LPB0072</strain>
    </source>
</reference>
<dbReference type="InterPro" id="IPR020904">
    <property type="entry name" value="Sc_DH/Rdtase_CS"/>
</dbReference>
<evidence type="ECO:0000313" key="4">
    <source>
        <dbReference type="EMBL" id="OAD44235.1"/>
    </source>
</evidence>
<dbReference type="PANTHER" id="PTHR24321">
    <property type="entry name" value="DEHYDROGENASES, SHORT CHAIN"/>
    <property type="match status" value="1"/>
</dbReference>
<evidence type="ECO:0000256" key="1">
    <source>
        <dbReference type="ARBA" id="ARBA00006484"/>
    </source>
</evidence>
<dbReference type="Pfam" id="PF13561">
    <property type="entry name" value="adh_short_C2"/>
    <property type="match status" value="1"/>
</dbReference>
<dbReference type="EMBL" id="CP017476">
    <property type="protein sequence ID" value="AOW13800.1"/>
    <property type="molecule type" value="Genomic_DNA"/>
</dbReference>
<organism evidence="3 6">
    <name type="scientific">Hydrogenophaga crassostreae</name>
    <dbReference type="NCBI Taxonomy" id="1763535"/>
    <lineage>
        <taxon>Bacteria</taxon>
        <taxon>Pseudomonadati</taxon>
        <taxon>Pseudomonadota</taxon>
        <taxon>Betaproteobacteria</taxon>
        <taxon>Burkholderiales</taxon>
        <taxon>Comamonadaceae</taxon>
        <taxon>Hydrogenophaga</taxon>
    </lineage>
</organism>
<comment type="similarity">
    <text evidence="1">Belongs to the short-chain dehydrogenases/reductases (SDR) family.</text>
</comment>
<reference evidence="4 5" key="1">
    <citation type="submission" date="2016-02" db="EMBL/GenBank/DDBJ databases">
        <title>Draft genome sequence of Hydrogenophaga sp. LPB0072.</title>
        <authorList>
            <person name="Shin S.-K."/>
            <person name="Yi H."/>
        </authorList>
    </citation>
    <scope>NUCLEOTIDE SEQUENCE [LARGE SCALE GENOMIC DNA]</scope>
    <source>
        <strain evidence="4 5">LPB0072</strain>
    </source>
</reference>
<dbReference type="InterPro" id="IPR002347">
    <property type="entry name" value="SDR_fam"/>
</dbReference>